<protein>
    <submittedName>
        <fullName evidence="9">Amino acid transporter</fullName>
    </submittedName>
</protein>
<keyword evidence="3" id="KW-0029">Amino-acid transport</keyword>
<dbReference type="GO" id="GO:0016020">
    <property type="term" value="C:membrane"/>
    <property type="evidence" value="ECO:0007669"/>
    <property type="project" value="UniProtKB-SubCell"/>
</dbReference>
<keyword evidence="2 7" id="KW-0812">Transmembrane</keyword>
<feature type="transmembrane region" description="Helical" evidence="7">
    <location>
        <begin position="414"/>
        <end position="435"/>
    </location>
</feature>
<feature type="domain" description="Amino acid transporter transmembrane" evidence="8">
    <location>
        <begin position="111"/>
        <end position="496"/>
    </location>
</feature>
<feature type="region of interest" description="Disordered" evidence="6">
    <location>
        <begin position="1"/>
        <end position="23"/>
    </location>
</feature>
<comment type="subcellular location">
    <subcellularLocation>
        <location evidence="1">Membrane</location>
        <topology evidence="1">Multi-pass membrane protein</topology>
    </subcellularLocation>
</comment>
<feature type="transmembrane region" description="Helical" evidence="7">
    <location>
        <begin position="114"/>
        <end position="133"/>
    </location>
</feature>
<keyword evidence="5 7" id="KW-0472">Membrane</keyword>
<sequence>MAGEKEGDVEMSAVPRPEGQHQLGESLGQSIRGAAAAVLGAEQMRALEDPSLINSTRGSVLGGSFGSKVHIAGASRSLVSSLRNPEDGSIRENITELHPENGQADYGPARVSNWWNTSFIIMAEIMGTGILSLPSTMAGLGYILGSVAIVVMAAAVYFQGFLLAKVKNRYYSQALSYGDLAYILNGGAFEKFTRGLLYANWFALLCYYILALTSSLMSAFYFSGPTCFWEWGLIAVACLVPFAQLRTFHAMSFLAMLSTLAIIAAVAIIAAAFITGTTTETYSPATLSVPPQSFLSGYTNIANIIFAFQGQSEFYEMMGEMKNPKKFTLSLGVAQIVMVVMYLFTAVLAYHYGGADVNGFVLYSLPTNRLRTVCALLIAIHIVVAYIITGQPLTYKLHQAMSPRTLHASGAKSALVHLGTTLMILIVGYVVANVIPFFSDMQGIIAALAASAIVFFYPSYFYMSSAKRAGDWAGVPIYEKIYIYFVLVFVFPFCFGVGLAAAIDGIVTSWSGAGQPFACIVSSQL</sequence>
<evidence type="ECO:0000256" key="5">
    <source>
        <dbReference type="ARBA" id="ARBA00023136"/>
    </source>
</evidence>
<dbReference type="PANTHER" id="PTHR22950">
    <property type="entry name" value="AMINO ACID TRANSPORTER"/>
    <property type="match status" value="1"/>
</dbReference>
<keyword evidence="3" id="KW-0813">Transport</keyword>
<keyword evidence="4 7" id="KW-1133">Transmembrane helix</keyword>
<feature type="transmembrane region" description="Helical" evidence="7">
    <location>
        <begin position="370"/>
        <end position="393"/>
    </location>
</feature>
<feature type="transmembrane region" description="Helical" evidence="7">
    <location>
        <begin position="481"/>
        <end position="503"/>
    </location>
</feature>
<evidence type="ECO:0000256" key="7">
    <source>
        <dbReference type="SAM" id="Phobius"/>
    </source>
</evidence>
<dbReference type="GO" id="GO:0015179">
    <property type="term" value="F:L-amino acid transmembrane transporter activity"/>
    <property type="evidence" value="ECO:0007669"/>
    <property type="project" value="TreeGrafter"/>
</dbReference>
<dbReference type="Pfam" id="PF01490">
    <property type="entry name" value="Aa_trans"/>
    <property type="match status" value="1"/>
</dbReference>
<organism evidence="9 10">
    <name type="scientific">Chloropicon roscoffensis</name>
    <dbReference type="NCBI Taxonomy" id="1461544"/>
    <lineage>
        <taxon>Eukaryota</taxon>
        <taxon>Viridiplantae</taxon>
        <taxon>Chlorophyta</taxon>
        <taxon>Chloropicophyceae</taxon>
        <taxon>Chloropicales</taxon>
        <taxon>Chloropicaceae</taxon>
        <taxon>Chloropicon</taxon>
    </lineage>
</organism>
<keyword evidence="10" id="KW-1185">Reference proteome</keyword>
<feature type="transmembrane region" description="Helical" evidence="7">
    <location>
        <begin position="228"/>
        <end position="245"/>
    </location>
</feature>
<dbReference type="InterPro" id="IPR013057">
    <property type="entry name" value="AA_transpt_TM"/>
</dbReference>
<dbReference type="Gene3D" id="1.20.1740.10">
    <property type="entry name" value="Amino acid/polyamine transporter I"/>
    <property type="match status" value="1"/>
</dbReference>
<dbReference type="PANTHER" id="PTHR22950:SF461">
    <property type="entry name" value="AMINO ACID TRANSPORTER TRANSMEMBRANE DOMAIN-CONTAINING PROTEIN"/>
    <property type="match status" value="1"/>
</dbReference>
<evidence type="ECO:0000256" key="1">
    <source>
        <dbReference type="ARBA" id="ARBA00004141"/>
    </source>
</evidence>
<evidence type="ECO:0000256" key="4">
    <source>
        <dbReference type="ARBA" id="ARBA00022989"/>
    </source>
</evidence>
<feature type="transmembrane region" description="Helical" evidence="7">
    <location>
        <begin position="441"/>
        <end position="460"/>
    </location>
</feature>
<evidence type="ECO:0000256" key="2">
    <source>
        <dbReference type="ARBA" id="ARBA00022692"/>
    </source>
</evidence>
<feature type="transmembrane region" description="Helical" evidence="7">
    <location>
        <begin position="327"/>
        <end position="350"/>
    </location>
</feature>
<feature type="transmembrane region" description="Helical" evidence="7">
    <location>
        <begin position="201"/>
        <end position="222"/>
    </location>
</feature>
<dbReference type="EMBL" id="CP151508">
    <property type="protein sequence ID" value="WZN63718.1"/>
    <property type="molecule type" value="Genomic_DNA"/>
</dbReference>
<dbReference type="Proteomes" id="UP001472866">
    <property type="component" value="Chromosome 08"/>
</dbReference>
<gene>
    <name evidence="9" type="ORF">HKI87_08g52690</name>
</gene>
<evidence type="ECO:0000256" key="6">
    <source>
        <dbReference type="SAM" id="MobiDB-lite"/>
    </source>
</evidence>
<evidence type="ECO:0000259" key="8">
    <source>
        <dbReference type="Pfam" id="PF01490"/>
    </source>
</evidence>
<evidence type="ECO:0000313" key="10">
    <source>
        <dbReference type="Proteomes" id="UP001472866"/>
    </source>
</evidence>
<feature type="transmembrane region" description="Helical" evidence="7">
    <location>
        <begin position="139"/>
        <end position="164"/>
    </location>
</feature>
<evidence type="ECO:0000313" key="9">
    <source>
        <dbReference type="EMBL" id="WZN63718.1"/>
    </source>
</evidence>
<accession>A0AAX4PCV8</accession>
<reference evidence="9 10" key="1">
    <citation type="submission" date="2024-03" db="EMBL/GenBank/DDBJ databases">
        <title>Complete genome sequence of the green alga Chloropicon roscoffensis RCC1871.</title>
        <authorList>
            <person name="Lemieux C."/>
            <person name="Pombert J.-F."/>
            <person name="Otis C."/>
            <person name="Turmel M."/>
        </authorList>
    </citation>
    <scope>NUCLEOTIDE SEQUENCE [LARGE SCALE GENOMIC DNA]</scope>
    <source>
        <strain evidence="9 10">RCC1871</strain>
    </source>
</reference>
<name>A0AAX4PCV8_9CHLO</name>
<feature type="transmembrane region" description="Helical" evidence="7">
    <location>
        <begin position="252"/>
        <end position="274"/>
    </location>
</feature>
<evidence type="ECO:0000256" key="3">
    <source>
        <dbReference type="ARBA" id="ARBA00022970"/>
    </source>
</evidence>
<dbReference type="AlphaFoldDB" id="A0AAX4PCV8"/>
<proteinExistence type="predicted"/>